<dbReference type="Gene3D" id="1.10.357.10">
    <property type="entry name" value="Tetracycline Repressor, domain 2"/>
    <property type="match status" value="1"/>
</dbReference>
<dbReference type="InterPro" id="IPR001647">
    <property type="entry name" value="HTH_TetR"/>
</dbReference>
<dbReference type="PANTHER" id="PTHR30055:SF222">
    <property type="entry name" value="REGULATORY PROTEIN"/>
    <property type="match status" value="1"/>
</dbReference>
<dbReference type="PRINTS" id="PR00455">
    <property type="entry name" value="HTHTETR"/>
</dbReference>
<dbReference type="InterPro" id="IPR036271">
    <property type="entry name" value="Tet_transcr_reg_TetR-rel_C_sf"/>
</dbReference>
<dbReference type="SUPFAM" id="SSF48498">
    <property type="entry name" value="Tetracyclin repressor-like, C-terminal domain"/>
    <property type="match status" value="1"/>
</dbReference>
<organism evidence="4 5">
    <name type="scientific">Paenibacillus artemisiicola</name>
    <dbReference type="NCBI Taxonomy" id="1172618"/>
    <lineage>
        <taxon>Bacteria</taxon>
        <taxon>Bacillati</taxon>
        <taxon>Bacillota</taxon>
        <taxon>Bacilli</taxon>
        <taxon>Bacillales</taxon>
        <taxon>Paenibacillaceae</taxon>
        <taxon>Paenibacillus</taxon>
    </lineage>
</organism>
<evidence type="ECO:0000256" key="1">
    <source>
        <dbReference type="ARBA" id="ARBA00023125"/>
    </source>
</evidence>
<dbReference type="RefSeq" id="WP_208847331.1">
    <property type="nucleotide sequence ID" value="NZ_JAGGDJ010000004.1"/>
</dbReference>
<feature type="domain" description="HTH tetR-type" evidence="3">
    <location>
        <begin position="7"/>
        <end position="66"/>
    </location>
</feature>
<dbReference type="SUPFAM" id="SSF46689">
    <property type="entry name" value="Homeodomain-like"/>
    <property type="match status" value="1"/>
</dbReference>
<dbReference type="PANTHER" id="PTHR30055">
    <property type="entry name" value="HTH-TYPE TRANSCRIPTIONAL REGULATOR RUTR"/>
    <property type="match status" value="1"/>
</dbReference>
<reference evidence="4 5" key="1">
    <citation type="submission" date="2021-03" db="EMBL/GenBank/DDBJ databases">
        <title>Paenibacillus artemisicola MWE-103 whole genome sequence.</title>
        <authorList>
            <person name="Ham Y.J."/>
        </authorList>
    </citation>
    <scope>NUCLEOTIDE SEQUENCE [LARGE SCALE GENOMIC DNA]</scope>
    <source>
        <strain evidence="4 5">MWE-103</strain>
    </source>
</reference>
<name>A0ABS3W7X7_9BACL</name>
<gene>
    <name evidence="4" type="ORF">I8J29_09270</name>
</gene>
<keyword evidence="5" id="KW-1185">Reference proteome</keyword>
<accession>A0ABS3W7X7</accession>
<dbReference type="Pfam" id="PF00440">
    <property type="entry name" value="TetR_N"/>
    <property type="match status" value="1"/>
</dbReference>
<evidence type="ECO:0000259" key="3">
    <source>
        <dbReference type="PROSITE" id="PS50977"/>
    </source>
</evidence>
<keyword evidence="1 2" id="KW-0238">DNA-binding</keyword>
<dbReference type="InterPro" id="IPR009057">
    <property type="entry name" value="Homeodomain-like_sf"/>
</dbReference>
<protein>
    <submittedName>
        <fullName evidence="4">TetR/AcrR family transcriptional regulator</fullName>
    </submittedName>
</protein>
<evidence type="ECO:0000313" key="5">
    <source>
        <dbReference type="Proteomes" id="UP000670947"/>
    </source>
</evidence>
<dbReference type="PROSITE" id="PS50977">
    <property type="entry name" value="HTH_TETR_2"/>
    <property type="match status" value="1"/>
</dbReference>
<sequence length="190" mass="20938">MARPLSEEKRKALLTAATEEVATSGAAASTIKIAKKAGVAEGTLFVYFPTKDDLLNQLFLALKSDLMGFLMKDYPIHADIQGKIRSLWTGFIDWGATYPNKRKALRQLGVSERITDSNKDVGEALFDNLHDVIEEGFKTGVLREQPLPFLSGLINALADMVLQTALDDAIKLDQYKALGWQALWGAIARK</sequence>
<feature type="DNA-binding region" description="H-T-H motif" evidence="2">
    <location>
        <begin position="29"/>
        <end position="48"/>
    </location>
</feature>
<comment type="caution">
    <text evidence="4">The sequence shown here is derived from an EMBL/GenBank/DDBJ whole genome shotgun (WGS) entry which is preliminary data.</text>
</comment>
<dbReference type="Proteomes" id="UP000670947">
    <property type="component" value="Unassembled WGS sequence"/>
</dbReference>
<evidence type="ECO:0000313" key="4">
    <source>
        <dbReference type="EMBL" id="MBO7744383.1"/>
    </source>
</evidence>
<proteinExistence type="predicted"/>
<dbReference type="EMBL" id="JAGGDJ010000004">
    <property type="protein sequence ID" value="MBO7744383.1"/>
    <property type="molecule type" value="Genomic_DNA"/>
</dbReference>
<evidence type="ECO:0000256" key="2">
    <source>
        <dbReference type="PROSITE-ProRule" id="PRU00335"/>
    </source>
</evidence>
<dbReference type="InterPro" id="IPR050109">
    <property type="entry name" value="HTH-type_TetR-like_transc_reg"/>
</dbReference>